<keyword evidence="1" id="KW-0472">Membrane</keyword>
<evidence type="ECO:0000256" key="1">
    <source>
        <dbReference type="SAM" id="Phobius"/>
    </source>
</evidence>
<evidence type="ECO:0000313" key="4">
    <source>
        <dbReference type="Proteomes" id="UP000469292"/>
    </source>
</evidence>
<sequence length="343" mass="36258">MSTFTFAPALGWPAGIVIVVVMAALAVVEIVQYVRRRSVRPVGDTDETAGSCIRRVLMLLLVAVMALTPSTATATTSRAVSATDVVIATDITGSMAVDDAQYGSDETMSRLDAAKLAIEDLTRLYANSSFAAVSFGATGNLDVPLTPDTGAIDTWAQALTTEPTSTSAGSSLDAGLDTLITTLKSIRDEHPDDRIILYFITDGEQTSPTSPRTFSTLRDYLTDSCVIGVGSEAGGKIPAVTSGGQTTGEYVKDPSTGEDGISKLDVAEIKELADELSGSYILLGPSATVDNTEVAQQSSKWRVTSTARERIRTSPIVWPFAIALAVLLAWELGVWIATSRRLL</sequence>
<dbReference type="AlphaFoldDB" id="A0A6I5N151"/>
<evidence type="ECO:0000313" key="3">
    <source>
        <dbReference type="EMBL" id="NEG69379.1"/>
    </source>
</evidence>
<feature type="domain" description="VWFA" evidence="2">
    <location>
        <begin position="84"/>
        <end position="276"/>
    </location>
</feature>
<dbReference type="InterPro" id="IPR036465">
    <property type="entry name" value="vWFA_dom_sf"/>
</dbReference>
<dbReference type="Proteomes" id="UP000469292">
    <property type="component" value="Unassembled WGS sequence"/>
</dbReference>
<feature type="transmembrane region" description="Helical" evidence="1">
    <location>
        <begin position="12"/>
        <end position="31"/>
    </location>
</feature>
<keyword evidence="4" id="KW-1185">Reference proteome</keyword>
<dbReference type="CDD" id="cd00198">
    <property type="entry name" value="vWFA"/>
    <property type="match status" value="1"/>
</dbReference>
<dbReference type="RefSeq" id="WP_163226954.1">
    <property type="nucleotide sequence ID" value="NZ_VYSG01000001.1"/>
</dbReference>
<dbReference type="Pfam" id="PF13519">
    <property type="entry name" value="VWA_2"/>
    <property type="match status" value="1"/>
</dbReference>
<evidence type="ECO:0000259" key="2">
    <source>
        <dbReference type="PROSITE" id="PS50234"/>
    </source>
</evidence>
<name>A0A6I5N151_9BIFI</name>
<dbReference type="PROSITE" id="PS50234">
    <property type="entry name" value="VWFA"/>
    <property type="match status" value="1"/>
</dbReference>
<gene>
    <name evidence="3" type="ORF">F6S87_01805</name>
</gene>
<organism evidence="3 4">
    <name type="scientific">Bifidobacterium choloepi</name>
    <dbReference type="NCBI Taxonomy" id="2614131"/>
    <lineage>
        <taxon>Bacteria</taxon>
        <taxon>Bacillati</taxon>
        <taxon>Actinomycetota</taxon>
        <taxon>Actinomycetes</taxon>
        <taxon>Bifidobacteriales</taxon>
        <taxon>Bifidobacteriaceae</taxon>
        <taxon>Bifidobacterium</taxon>
    </lineage>
</organism>
<reference evidence="3 4" key="1">
    <citation type="submission" date="2019-09" db="EMBL/GenBank/DDBJ databases">
        <title>Phylogenetic characterization of a novel taxon of the genus Bifidobacterium: Bifidobacterium choloepi sp. nov.</title>
        <authorList>
            <person name="Modesto M."/>
            <person name="Satti M."/>
        </authorList>
    </citation>
    <scope>NUCLEOTIDE SEQUENCE [LARGE SCALE GENOMIC DNA]</scope>
    <source>
        <strain evidence="3 4">BRDM6</strain>
    </source>
</reference>
<accession>A0A6I5N151</accession>
<dbReference type="SUPFAM" id="SSF53300">
    <property type="entry name" value="vWA-like"/>
    <property type="match status" value="1"/>
</dbReference>
<dbReference type="Gene3D" id="3.40.50.410">
    <property type="entry name" value="von Willebrand factor, type A domain"/>
    <property type="match status" value="1"/>
</dbReference>
<comment type="caution">
    <text evidence="3">The sequence shown here is derived from an EMBL/GenBank/DDBJ whole genome shotgun (WGS) entry which is preliminary data.</text>
</comment>
<proteinExistence type="predicted"/>
<feature type="transmembrane region" description="Helical" evidence="1">
    <location>
        <begin position="316"/>
        <end position="337"/>
    </location>
</feature>
<protein>
    <submittedName>
        <fullName evidence="3">VWA domain-containing protein</fullName>
    </submittedName>
</protein>
<dbReference type="InterPro" id="IPR002035">
    <property type="entry name" value="VWF_A"/>
</dbReference>
<keyword evidence="1" id="KW-0812">Transmembrane</keyword>
<dbReference type="EMBL" id="VYSG01000001">
    <property type="protein sequence ID" value="NEG69379.1"/>
    <property type="molecule type" value="Genomic_DNA"/>
</dbReference>
<keyword evidence="1" id="KW-1133">Transmembrane helix</keyword>